<proteinExistence type="predicted"/>
<name>A0A6A5VSU3_9PLEO</name>
<feature type="region of interest" description="Disordered" evidence="1">
    <location>
        <begin position="1"/>
        <end position="31"/>
    </location>
</feature>
<evidence type="ECO:0000313" key="3">
    <source>
        <dbReference type="Proteomes" id="UP000800036"/>
    </source>
</evidence>
<dbReference type="EMBL" id="ML976667">
    <property type="protein sequence ID" value="KAF1976307.1"/>
    <property type="molecule type" value="Genomic_DNA"/>
</dbReference>
<feature type="compositionally biased region" description="Polar residues" evidence="1">
    <location>
        <begin position="185"/>
        <end position="194"/>
    </location>
</feature>
<reference evidence="2" key="1">
    <citation type="journal article" date="2020" name="Stud. Mycol.">
        <title>101 Dothideomycetes genomes: a test case for predicting lifestyles and emergence of pathogens.</title>
        <authorList>
            <person name="Haridas S."/>
            <person name="Albert R."/>
            <person name="Binder M."/>
            <person name="Bloem J."/>
            <person name="Labutti K."/>
            <person name="Salamov A."/>
            <person name="Andreopoulos B."/>
            <person name="Baker S."/>
            <person name="Barry K."/>
            <person name="Bills G."/>
            <person name="Bluhm B."/>
            <person name="Cannon C."/>
            <person name="Castanera R."/>
            <person name="Culley D."/>
            <person name="Daum C."/>
            <person name="Ezra D."/>
            <person name="Gonzalez J."/>
            <person name="Henrissat B."/>
            <person name="Kuo A."/>
            <person name="Liang C."/>
            <person name="Lipzen A."/>
            <person name="Lutzoni F."/>
            <person name="Magnuson J."/>
            <person name="Mondo S."/>
            <person name="Nolan M."/>
            <person name="Ohm R."/>
            <person name="Pangilinan J."/>
            <person name="Park H.-J."/>
            <person name="Ramirez L."/>
            <person name="Alfaro M."/>
            <person name="Sun H."/>
            <person name="Tritt A."/>
            <person name="Yoshinaga Y."/>
            <person name="Zwiers L.-H."/>
            <person name="Turgeon B."/>
            <person name="Goodwin S."/>
            <person name="Spatafora J."/>
            <person name="Crous P."/>
            <person name="Grigoriev I."/>
        </authorList>
    </citation>
    <scope>NUCLEOTIDE SEQUENCE</scope>
    <source>
        <strain evidence="2">CBS 107.79</strain>
    </source>
</reference>
<organism evidence="2 3">
    <name type="scientific">Bimuria novae-zelandiae CBS 107.79</name>
    <dbReference type="NCBI Taxonomy" id="1447943"/>
    <lineage>
        <taxon>Eukaryota</taxon>
        <taxon>Fungi</taxon>
        <taxon>Dikarya</taxon>
        <taxon>Ascomycota</taxon>
        <taxon>Pezizomycotina</taxon>
        <taxon>Dothideomycetes</taxon>
        <taxon>Pleosporomycetidae</taxon>
        <taxon>Pleosporales</taxon>
        <taxon>Massarineae</taxon>
        <taxon>Didymosphaeriaceae</taxon>
        <taxon>Bimuria</taxon>
    </lineage>
</organism>
<dbReference type="AlphaFoldDB" id="A0A6A5VSU3"/>
<evidence type="ECO:0000256" key="1">
    <source>
        <dbReference type="SAM" id="MobiDB-lite"/>
    </source>
</evidence>
<dbReference type="OrthoDB" id="10317627at2759"/>
<evidence type="ECO:0000313" key="2">
    <source>
        <dbReference type="EMBL" id="KAF1976307.1"/>
    </source>
</evidence>
<keyword evidence="3" id="KW-1185">Reference proteome</keyword>
<accession>A0A6A5VSU3</accession>
<protein>
    <submittedName>
        <fullName evidence="2">Uncharacterized protein</fullName>
    </submittedName>
</protein>
<dbReference type="Proteomes" id="UP000800036">
    <property type="component" value="Unassembled WGS sequence"/>
</dbReference>
<feature type="compositionally biased region" description="Basic and acidic residues" evidence="1">
    <location>
        <begin position="173"/>
        <end position="184"/>
    </location>
</feature>
<gene>
    <name evidence="2" type="ORF">BU23DRAFT_45213</name>
</gene>
<sequence>MSILRKTSITVTHTPSTMGPPSPSFSSASQPPTWDVTYSIKTPITSVADWVPTKWTRTPLQKLKFLKAQRQKADAILRAARTLAGKIEQGVLIRETDNVGREAKMHYADKLGLKGFRLHAVKREGRWEARVWEGKEEPIREGIVAKGETLEACLGALQCALREKGLPGLDTQPVHRERHRDSLRHNNSVDNIRK</sequence>
<feature type="compositionally biased region" description="Polar residues" evidence="1">
    <location>
        <begin position="1"/>
        <end position="17"/>
    </location>
</feature>
<feature type="region of interest" description="Disordered" evidence="1">
    <location>
        <begin position="168"/>
        <end position="194"/>
    </location>
</feature>